<sequence length="405" mass="45169">MSRRVNGEGSIYKTADGYRAYVWVTTPQGRRVRRYVRGKTREEVREKQAGLELKARRGPVAPSSPSVEAYVRKWLDEVVRPNLVRHTYAAYEGAARLYVIPGLGRKRIDVLSVSDVRQWINRLRVQCQCCAQGKDAARQVPRCCAVGQCCAQLPSDSTVHQAWRTLRAALSSAQRDELVPRNVAALVRMPVPRTGKASVWTVEEARRFLDSAREDDDPLYAGFVLLLLLGLRRGELLGLAWEDVDLASGEVRIAWQLQRIGGQFARTRVKTRTSDAVLPLPLTCVDALREQAVRQAQFAAKVGPGWQSSGLVVTSSIGTPMDPRNFHRKFKERAEKAGVPVIPVHSTRRTCATLLVHNGVHPRVAMQIVRHSQIAVTMDIYAQVASSSTRDALDQLDASFRGCDR</sequence>
<reference evidence="7 8" key="1">
    <citation type="submission" date="2022-02" db="EMBL/GenBank/DDBJ databases">
        <title>Uncovering new skin microbiome diversity through culturing and metagenomics.</title>
        <authorList>
            <person name="Conlan S."/>
            <person name="Deming C."/>
            <person name="Nisc Comparative Sequencing Program N."/>
            <person name="Segre J.A."/>
        </authorList>
    </citation>
    <scope>NUCLEOTIDE SEQUENCE [LARGE SCALE GENOMIC DNA]</scope>
    <source>
        <strain evidence="7 8">ACRQZ</strain>
    </source>
</reference>
<accession>A0ABS9PYV0</accession>
<dbReference type="PANTHER" id="PTHR30349">
    <property type="entry name" value="PHAGE INTEGRASE-RELATED"/>
    <property type="match status" value="1"/>
</dbReference>
<evidence type="ECO:0000256" key="2">
    <source>
        <dbReference type="ARBA" id="ARBA00023125"/>
    </source>
</evidence>
<dbReference type="InterPro" id="IPR011010">
    <property type="entry name" value="DNA_brk_join_enz"/>
</dbReference>
<protein>
    <submittedName>
        <fullName evidence="7">Site-specific integrase</fullName>
    </submittedName>
</protein>
<evidence type="ECO:0000259" key="5">
    <source>
        <dbReference type="PROSITE" id="PS51898"/>
    </source>
</evidence>
<dbReference type="SUPFAM" id="SSF56349">
    <property type="entry name" value="DNA breaking-rejoining enzymes"/>
    <property type="match status" value="1"/>
</dbReference>
<dbReference type="InterPro" id="IPR044068">
    <property type="entry name" value="CB"/>
</dbReference>
<evidence type="ECO:0000256" key="1">
    <source>
        <dbReference type="ARBA" id="ARBA00022908"/>
    </source>
</evidence>
<proteinExistence type="predicted"/>
<gene>
    <name evidence="7" type="ORF">MHL29_02710</name>
</gene>
<dbReference type="InterPro" id="IPR013762">
    <property type="entry name" value="Integrase-like_cat_sf"/>
</dbReference>
<dbReference type="InterPro" id="IPR050090">
    <property type="entry name" value="Tyrosine_recombinase_XerCD"/>
</dbReference>
<dbReference type="Gene3D" id="1.10.150.130">
    <property type="match status" value="1"/>
</dbReference>
<keyword evidence="1" id="KW-0229">DNA integration</keyword>
<dbReference type="Pfam" id="PF14659">
    <property type="entry name" value="Phage_int_SAM_3"/>
    <property type="match status" value="1"/>
</dbReference>
<evidence type="ECO:0000256" key="4">
    <source>
        <dbReference type="PROSITE-ProRule" id="PRU01248"/>
    </source>
</evidence>
<evidence type="ECO:0000256" key="3">
    <source>
        <dbReference type="ARBA" id="ARBA00023172"/>
    </source>
</evidence>
<name>A0ABS9PYV0_9MICO</name>
<dbReference type="InterPro" id="IPR002104">
    <property type="entry name" value="Integrase_catalytic"/>
</dbReference>
<dbReference type="PROSITE" id="PS51900">
    <property type="entry name" value="CB"/>
    <property type="match status" value="1"/>
</dbReference>
<dbReference type="InterPro" id="IPR004107">
    <property type="entry name" value="Integrase_SAM-like_N"/>
</dbReference>
<dbReference type="Pfam" id="PF00589">
    <property type="entry name" value="Phage_integrase"/>
    <property type="match status" value="1"/>
</dbReference>
<dbReference type="PANTHER" id="PTHR30349:SF91">
    <property type="entry name" value="INTA PROTEIN"/>
    <property type="match status" value="1"/>
</dbReference>
<dbReference type="PROSITE" id="PS51898">
    <property type="entry name" value="TYR_RECOMBINASE"/>
    <property type="match status" value="1"/>
</dbReference>
<dbReference type="Gene3D" id="1.10.443.10">
    <property type="entry name" value="Intergrase catalytic core"/>
    <property type="match status" value="1"/>
</dbReference>
<keyword evidence="3" id="KW-0233">DNA recombination</keyword>
<feature type="domain" description="Core-binding (CB)" evidence="6">
    <location>
        <begin position="65"/>
        <end position="174"/>
    </location>
</feature>
<feature type="domain" description="Tyr recombinase" evidence="5">
    <location>
        <begin position="195"/>
        <end position="394"/>
    </location>
</feature>
<comment type="caution">
    <text evidence="7">The sequence shown here is derived from an EMBL/GenBank/DDBJ whole genome shotgun (WGS) entry which is preliminary data.</text>
</comment>
<evidence type="ECO:0000259" key="6">
    <source>
        <dbReference type="PROSITE" id="PS51900"/>
    </source>
</evidence>
<keyword evidence="2 4" id="KW-0238">DNA-binding</keyword>
<dbReference type="InterPro" id="IPR010998">
    <property type="entry name" value="Integrase_recombinase_N"/>
</dbReference>
<evidence type="ECO:0000313" key="7">
    <source>
        <dbReference type="EMBL" id="MCG7320806.1"/>
    </source>
</evidence>
<dbReference type="RefSeq" id="WP_239262044.1">
    <property type="nucleotide sequence ID" value="NZ_JAKRCV010000005.1"/>
</dbReference>
<dbReference type="Proteomes" id="UP001521931">
    <property type="component" value="Unassembled WGS sequence"/>
</dbReference>
<dbReference type="CDD" id="cd01189">
    <property type="entry name" value="INT_ICEBs1_C_like"/>
    <property type="match status" value="1"/>
</dbReference>
<keyword evidence="8" id="KW-1185">Reference proteome</keyword>
<dbReference type="EMBL" id="JAKRCV010000005">
    <property type="protein sequence ID" value="MCG7320806.1"/>
    <property type="molecule type" value="Genomic_DNA"/>
</dbReference>
<evidence type="ECO:0000313" key="8">
    <source>
        <dbReference type="Proteomes" id="UP001521931"/>
    </source>
</evidence>
<organism evidence="7 8">
    <name type="scientific">Arsenicicoccus bolidensis</name>
    <dbReference type="NCBI Taxonomy" id="229480"/>
    <lineage>
        <taxon>Bacteria</taxon>
        <taxon>Bacillati</taxon>
        <taxon>Actinomycetota</taxon>
        <taxon>Actinomycetes</taxon>
        <taxon>Micrococcales</taxon>
        <taxon>Intrasporangiaceae</taxon>
        <taxon>Arsenicicoccus</taxon>
    </lineage>
</organism>